<feature type="domain" description="Apple" evidence="3">
    <location>
        <begin position="50"/>
        <end position="94"/>
    </location>
</feature>
<dbReference type="InterPro" id="IPR003609">
    <property type="entry name" value="Pan_app"/>
</dbReference>
<proteinExistence type="predicted"/>
<dbReference type="AlphaFoldDB" id="A0A815CWL3"/>
<evidence type="ECO:0000256" key="2">
    <source>
        <dbReference type="SAM" id="SignalP"/>
    </source>
</evidence>
<dbReference type="EMBL" id="CAJNOM010000255">
    <property type="protein sequence ID" value="CAF1289248.1"/>
    <property type="molecule type" value="Genomic_DNA"/>
</dbReference>
<reference evidence="4" key="1">
    <citation type="submission" date="2021-02" db="EMBL/GenBank/DDBJ databases">
        <authorList>
            <person name="Nowell W R."/>
        </authorList>
    </citation>
    <scope>NUCLEOTIDE SEQUENCE</scope>
</reference>
<evidence type="ECO:0000256" key="1">
    <source>
        <dbReference type="SAM" id="MobiDB-lite"/>
    </source>
</evidence>
<dbReference type="OrthoDB" id="10491907at2759"/>
<comment type="caution">
    <text evidence="4">The sequence shown here is derived from an EMBL/GenBank/DDBJ whole genome shotgun (WGS) entry which is preliminary data.</text>
</comment>
<protein>
    <recommendedName>
        <fullName evidence="3">Apple domain-containing protein</fullName>
    </recommendedName>
</protein>
<sequence length="254" mass="26673">MAPGRVFLLLLFVFITQAVAEDIGSDPMTVLDGWKFHCAATTCLTFVNLYTRDISDCQMACLAQSDCVAFRFYLSTSNCEFFTDISDQNENMMTDIDTNTIIVISETRFLPELESTTTSTLSPLTTSSTSIATTSSSTLSLSSLLTTSSLTTTSTSSSPTTTITETETTSSSPTSTTETESSSKETISSPATSTATETTSSSPTTITIIETTSSPSTTTTTTTTTTLSSSTTTTETTSSSLSSTTTATAAPGQQ</sequence>
<feature type="region of interest" description="Disordered" evidence="1">
    <location>
        <begin position="150"/>
        <end position="254"/>
    </location>
</feature>
<keyword evidence="5" id="KW-1185">Reference proteome</keyword>
<name>A0A815CWL3_9BILA</name>
<evidence type="ECO:0000259" key="3">
    <source>
        <dbReference type="Pfam" id="PF00024"/>
    </source>
</evidence>
<accession>A0A815CWL3</accession>
<dbReference type="Proteomes" id="UP000663832">
    <property type="component" value="Unassembled WGS sequence"/>
</dbReference>
<organism evidence="4 5">
    <name type="scientific">Adineta steineri</name>
    <dbReference type="NCBI Taxonomy" id="433720"/>
    <lineage>
        <taxon>Eukaryota</taxon>
        <taxon>Metazoa</taxon>
        <taxon>Spiralia</taxon>
        <taxon>Gnathifera</taxon>
        <taxon>Rotifera</taxon>
        <taxon>Eurotatoria</taxon>
        <taxon>Bdelloidea</taxon>
        <taxon>Adinetida</taxon>
        <taxon>Adinetidae</taxon>
        <taxon>Adineta</taxon>
    </lineage>
</organism>
<gene>
    <name evidence="4" type="ORF">QVE165_LOCUS30595</name>
</gene>
<feature type="signal peptide" evidence="2">
    <location>
        <begin position="1"/>
        <end position="20"/>
    </location>
</feature>
<evidence type="ECO:0000313" key="5">
    <source>
        <dbReference type="Proteomes" id="UP000663832"/>
    </source>
</evidence>
<feature type="chain" id="PRO_5032639270" description="Apple domain-containing protein" evidence="2">
    <location>
        <begin position="21"/>
        <end position="254"/>
    </location>
</feature>
<dbReference type="Pfam" id="PF00024">
    <property type="entry name" value="PAN_1"/>
    <property type="match status" value="1"/>
</dbReference>
<evidence type="ECO:0000313" key="4">
    <source>
        <dbReference type="EMBL" id="CAF1289248.1"/>
    </source>
</evidence>
<keyword evidence="2" id="KW-0732">Signal</keyword>